<reference evidence="2 3" key="1">
    <citation type="submission" date="2020-08" db="EMBL/GenBank/DDBJ databases">
        <title>Whole genome shotgun sequence of Actinoplanes ianthinogenes NBRC 13996.</title>
        <authorList>
            <person name="Komaki H."/>
            <person name="Tamura T."/>
        </authorList>
    </citation>
    <scope>NUCLEOTIDE SEQUENCE [LARGE SCALE GENOMIC DNA]</scope>
    <source>
        <strain evidence="2 3">NBRC 13996</strain>
    </source>
</reference>
<dbReference type="EMBL" id="AP023356">
    <property type="protein sequence ID" value="BCJ48159.1"/>
    <property type="molecule type" value="Genomic_DNA"/>
</dbReference>
<dbReference type="PROSITE" id="PS51257">
    <property type="entry name" value="PROKAR_LIPOPROTEIN"/>
    <property type="match status" value="1"/>
</dbReference>
<evidence type="ECO:0000313" key="3">
    <source>
        <dbReference type="Proteomes" id="UP000676967"/>
    </source>
</evidence>
<feature type="transmembrane region" description="Helical" evidence="1">
    <location>
        <begin position="97"/>
        <end position="114"/>
    </location>
</feature>
<organism evidence="2 3">
    <name type="scientific">Actinoplanes ianthinogenes</name>
    <dbReference type="NCBI Taxonomy" id="122358"/>
    <lineage>
        <taxon>Bacteria</taxon>
        <taxon>Bacillati</taxon>
        <taxon>Actinomycetota</taxon>
        <taxon>Actinomycetes</taxon>
        <taxon>Micromonosporales</taxon>
        <taxon>Micromonosporaceae</taxon>
        <taxon>Actinoplanes</taxon>
    </lineage>
</organism>
<feature type="transmembrane region" description="Helical" evidence="1">
    <location>
        <begin position="20"/>
        <end position="46"/>
    </location>
</feature>
<evidence type="ECO:0000313" key="2">
    <source>
        <dbReference type="EMBL" id="BCJ48159.1"/>
    </source>
</evidence>
<keyword evidence="1" id="KW-0472">Membrane</keyword>
<protein>
    <submittedName>
        <fullName evidence="2">Uncharacterized protein</fullName>
    </submittedName>
</protein>
<keyword evidence="1" id="KW-1133">Transmembrane helix</keyword>
<feature type="transmembrane region" description="Helical" evidence="1">
    <location>
        <begin position="66"/>
        <end position="85"/>
    </location>
</feature>
<name>A0ABM7M910_9ACTN</name>
<keyword evidence="1" id="KW-0812">Transmembrane</keyword>
<accession>A0ABM7M910</accession>
<keyword evidence="3" id="KW-1185">Reference proteome</keyword>
<proteinExistence type="predicted"/>
<evidence type="ECO:0000256" key="1">
    <source>
        <dbReference type="SAM" id="Phobius"/>
    </source>
</evidence>
<dbReference type="Proteomes" id="UP000676967">
    <property type="component" value="Chromosome"/>
</dbReference>
<sequence>MRAAPNLSAVIVSRGSAWFLSVLGNAVVGACAGVGWPFVYLGGYAIAAQAGWIVADPTVVDDGTGFLIVLGAVALLVLAGMFAGVNVPLRGRGRLPVALAVTGVVATLVSAAVFP</sequence>
<gene>
    <name evidence="2" type="ORF">Aiant_88160</name>
</gene>